<dbReference type="RefSeq" id="WP_100679489.1">
    <property type="nucleotide sequence ID" value="NZ_CP024969.1"/>
</dbReference>
<dbReference type="OrthoDB" id="386990at2"/>
<dbReference type="KEGG" id="mtab:MTABA_v1c03450"/>
<dbReference type="Proteomes" id="UP000232223">
    <property type="component" value="Chromosome"/>
</dbReference>
<evidence type="ECO:0000313" key="1">
    <source>
        <dbReference type="EMBL" id="ATZ21548.1"/>
    </source>
</evidence>
<gene>
    <name evidence="1" type="ORF">MTABA_v1c03450</name>
</gene>
<protein>
    <submittedName>
        <fullName evidence="1">Uncharacterized protein</fullName>
    </submittedName>
</protein>
<organism evidence="1 2">
    <name type="scientific">Mesoplasma tabanidae</name>
    <dbReference type="NCBI Taxonomy" id="219745"/>
    <lineage>
        <taxon>Bacteria</taxon>
        <taxon>Bacillati</taxon>
        <taxon>Mycoplasmatota</taxon>
        <taxon>Mollicutes</taxon>
        <taxon>Entomoplasmatales</taxon>
        <taxon>Entomoplasmataceae</taxon>
        <taxon>Mesoplasma</taxon>
    </lineage>
</organism>
<dbReference type="EMBL" id="CP024969">
    <property type="protein sequence ID" value="ATZ21548.1"/>
    <property type="molecule type" value="Genomic_DNA"/>
</dbReference>
<accession>A0A2K8P4Z2</accession>
<name>A0A2K8P4Z2_9MOLU</name>
<sequence>MHKKGKIILCSLSGTLLISGITSSILVPILGKNGNYKIKYKFDDLVFYNKEEIYQYLYQNSTTNNYKFDNTKFIIDDLVFDNKNEFMDYINSNFLISKTYTKRNPSDYLINNAGELSNLVELDAKEKIIDVYKGNNGSSYLERDQAMESYLKTYNEGFTIDGQIFDNLYNAQQYYKDSKLKQLEESTSKVKAYSNGGIEQTKEEIISWLRNNTYRGFEYKGKSFSDLNYEEFLLAMNNLDFAIIDKNIKSISNANKSAYWINQSSTTSNLNYFSGPKYLESSERIESIINLKAISNSDINALFGINSYYIASIINATKLLIMKDLGNETIENQNFNLIGFLSSSFKKLKENKETINLSNIEKLKEKYIQINEYDKEKPISHRKMQDFNSGFENIHSSNGNTMTEFDKALIVFKRLINYAKTFNVPGISGDDFPEFERTIKSVIVDLLKYADDENKNFLRLNLSNGEIVEGAEVFMNDGVSFDDLYSIFLNEDAFYNDGGFDKIVFKIFENSIEQIQNLVDKTLKLSSNLSDINKEIIDLKKTETKTQENLVEKTNKIQSDVADALMQDKTFNEILKIDNSKYTPVHAVIAICSAVWSIGEMASFLSFVNYEAVIDSTHSVHYGELQWKIPFTNIYSKTKANVSTIQLFKAPISYMLPTSSYNQVTNDNQVFEFNNQYFLNKNYAIEELKRQIYLKPEKYLPTKKIFANILGDEKMLDLPEVCDINCEIEHEHISQTKYNENLNKEKEIFLEEIFENKFEKPANEYYLDGFGSGFASKEEAISSMNEKIEDVQNYTKVYTYNINNQKIIKSSTKEMEEFIKNNQLIDTKKVISSDLLETTTFNKLKENIGEDYEIFVLQFYNQKKYFQTKWEAQDYLFNNLNYTELDYIENLQTYQYKNKDFISKVEFDKWINLNIKEVDYA</sequence>
<evidence type="ECO:0000313" key="2">
    <source>
        <dbReference type="Proteomes" id="UP000232223"/>
    </source>
</evidence>
<proteinExistence type="predicted"/>
<keyword evidence="2" id="KW-1185">Reference proteome</keyword>
<reference evidence="1 2" key="1">
    <citation type="submission" date="2017-11" db="EMBL/GenBank/DDBJ databases">
        <title>Genome sequence of Mesoplasma tabanidae BARC 857 (ATCC 49584).</title>
        <authorList>
            <person name="Lo W.-S."/>
            <person name="Kuo C.-H."/>
        </authorList>
    </citation>
    <scope>NUCLEOTIDE SEQUENCE [LARGE SCALE GENOMIC DNA]</scope>
    <source>
        <strain evidence="1 2">BARC 857</strain>
    </source>
</reference>
<dbReference type="AlphaFoldDB" id="A0A2K8P4Z2"/>